<keyword evidence="5" id="KW-1185">Reference proteome</keyword>
<proteinExistence type="predicted"/>
<dbReference type="Gene3D" id="3.40.630.40">
    <property type="entry name" value="Zn-dependent exopeptidases"/>
    <property type="match status" value="1"/>
</dbReference>
<evidence type="ECO:0000256" key="1">
    <source>
        <dbReference type="ARBA" id="ARBA00022801"/>
    </source>
</evidence>
<organism evidence="4 5">
    <name type="scientific">Desmospora activa DSM 45169</name>
    <dbReference type="NCBI Taxonomy" id="1121389"/>
    <lineage>
        <taxon>Bacteria</taxon>
        <taxon>Bacillati</taxon>
        <taxon>Bacillota</taxon>
        <taxon>Bacilli</taxon>
        <taxon>Bacillales</taxon>
        <taxon>Thermoactinomycetaceae</taxon>
        <taxon>Desmospora</taxon>
    </lineage>
</organism>
<dbReference type="InterPro" id="IPR002477">
    <property type="entry name" value="Peptidoglycan-bd-like"/>
</dbReference>
<dbReference type="PANTHER" id="PTHR30404">
    <property type="entry name" value="N-ACETYLMURAMOYL-L-ALANINE AMIDASE"/>
    <property type="match status" value="1"/>
</dbReference>
<evidence type="ECO:0000256" key="2">
    <source>
        <dbReference type="SAM" id="MobiDB-lite"/>
    </source>
</evidence>
<dbReference type="CDD" id="cd02696">
    <property type="entry name" value="MurNAc-LAA"/>
    <property type="match status" value="1"/>
</dbReference>
<evidence type="ECO:0000313" key="4">
    <source>
        <dbReference type="EMBL" id="PTM59266.1"/>
    </source>
</evidence>
<sequence length="338" mass="37548">MIKVVVDPGHGGKDPGASGNGIIEKTWCLDIAKRVGKYLTQGWNCIVEYTRTGDSLIEVTERGRIAERKGAKAFLSFHNNAFSNTSANGFETFRFSNGKSHDIALQNAVHASVMRFLRGYGITDRGKKAANLGVLRTSNNIPSILIEYLFLTNAREASLLKQESFKDGLARATAEGVASFLKLPKKADSFPKWTKEELDRLNSAPNGARFTRTLKRVIPQMEGNDILAVQLFLGVTPVTRNGRQVGIFGPKTEETLKKWQQKNGIKVTGEVGIVNWRRMFGEKKEEPKPAPDDSKPGAKPYIRVTINGKPQHAFERKDSAVRWFTDMVKAGDTVNIQR</sequence>
<dbReference type="PANTHER" id="PTHR30404:SF0">
    <property type="entry name" value="N-ACETYLMURAMOYL-L-ALANINE AMIDASE AMIC"/>
    <property type="match status" value="1"/>
</dbReference>
<dbReference type="InterPro" id="IPR002508">
    <property type="entry name" value="MurNAc-LAA_cat"/>
</dbReference>
<dbReference type="InterPro" id="IPR036365">
    <property type="entry name" value="PGBD-like_sf"/>
</dbReference>
<dbReference type="GO" id="GO:0008745">
    <property type="term" value="F:N-acetylmuramoyl-L-alanine amidase activity"/>
    <property type="evidence" value="ECO:0007669"/>
    <property type="project" value="InterPro"/>
</dbReference>
<dbReference type="InterPro" id="IPR050695">
    <property type="entry name" value="N-acetylmuramoyl_amidase_3"/>
</dbReference>
<comment type="caution">
    <text evidence="4">The sequence shown here is derived from an EMBL/GenBank/DDBJ whole genome shotgun (WGS) entry which is preliminary data.</text>
</comment>
<protein>
    <submittedName>
        <fullName evidence="4">N-acetylmuramoyl-L-alanine amidase</fullName>
    </submittedName>
</protein>
<dbReference type="Pfam" id="PF01471">
    <property type="entry name" value="PG_binding_1"/>
    <property type="match status" value="1"/>
</dbReference>
<feature type="domain" description="MurNAc-LAA" evidence="3">
    <location>
        <begin position="63"/>
        <end position="178"/>
    </location>
</feature>
<dbReference type="Gene3D" id="1.10.101.10">
    <property type="entry name" value="PGBD-like superfamily/PGBD"/>
    <property type="match status" value="1"/>
</dbReference>
<dbReference type="GO" id="GO:0009253">
    <property type="term" value="P:peptidoglycan catabolic process"/>
    <property type="evidence" value="ECO:0007669"/>
    <property type="project" value="InterPro"/>
</dbReference>
<dbReference type="Proteomes" id="UP000241639">
    <property type="component" value="Unassembled WGS sequence"/>
</dbReference>
<name>A0A2T4ZBN6_9BACL</name>
<dbReference type="RefSeq" id="WP_170105323.1">
    <property type="nucleotide sequence ID" value="NZ_PZZP01000001.1"/>
</dbReference>
<feature type="compositionally biased region" description="Basic and acidic residues" evidence="2">
    <location>
        <begin position="280"/>
        <end position="296"/>
    </location>
</feature>
<accession>A0A2T4ZBN6</accession>
<dbReference type="EMBL" id="PZZP01000001">
    <property type="protein sequence ID" value="PTM59266.1"/>
    <property type="molecule type" value="Genomic_DNA"/>
</dbReference>
<dbReference type="GO" id="GO:0030288">
    <property type="term" value="C:outer membrane-bounded periplasmic space"/>
    <property type="evidence" value="ECO:0007669"/>
    <property type="project" value="TreeGrafter"/>
</dbReference>
<dbReference type="Pfam" id="PF01520">
    <property type="entry name" value="Amidase_3"/>
    <property type="match status" value="1"/>
</dbReference>
<feature type="region of interest" description="Disordered" evidence="2">
    <location>
        <begin position="280"/>
        <end position="300"/>
    </location>
</feature>
<keyword evidence="1" id="KW-0378">Hydrolase</keyword>
<reference evidence="4 5" key="1">
    <citation type="submission" date="2018-04" db="EMBL/GenBank/DDBJ databases">
        <title>Genomic Encyclopedia of Archaeal and Bacterial Type Strains, Phase II (KMG-II): from individual species to whole genera.</title>
        <authorList>
            <person name="Goeker M."/>
        </authorList>
    </citation>
    <scope>NUCLEOTIDE SEQUENCE [LARGE SCALE GENOMIC DNA]</scope>
    <source>
        <strain evidence="4 5">DSM 45169</strain>
    </source>
</reference>
<dbReference type="AlphaFoldDB" id="A0A2T4ZBN6"/>
<dbReference type="SUPFAM" id="SSF53187">
    <property type="entry name" value="Zn-dependent exopeptidases"/>
    <property type="match status" value="1"/>
</dbReference>
<evidence type="ECO:0000313" key="5">
    <source>
        <dbReference type="Proteomes" id="UP000241639"/>
    </source>
</evidence>
<evidence type="ECO:0000259" key="3">
    <source>
        <dbReference type="SMART" id="SM00646"/>
    </source>
</evidence>
<gene>
    <name evidence="4" type="ORF">C8J48_1871</name>
</gene>
<dbReference type="InterPro" id="IPR036366">
    <property type="entry name" value="PGBDSf"/>
</dbReference>
<dbReference type="SMART" id="SM00646">
    <property type="entry name" value="Ami_3"/>
    <property type="match status" value="1"/>
</dbReference>
<dbReference type="SUPFAM" id="SSF47090">
    <property type="entry name" value="PGBD-like"/>
    <property type="match status" value="1"/>
</dbReference>